<keyword evidence="5" id="KW-1185">Reference proteome</keyword>
<organism evidence="4 5">
    <name type="scientific">Brunnivagina elsteri CCALA 953</name>
    <dbReference type="NCBI Taxonomy" id="987040"/>
    <lineage>
        <taxon>Bacteria</taxon>
        <taxon>Bacillati</taxon>
        <taxon>Cyanobacteriota</taxon>
        <taxon>Cyanophyceae</taxon>
        <taxon>Nostocales</taxon>
        <taxon>Calotrichaceae</taxon>
        <taxon>Brunnivagina</taxon>
    </lineage>
</organism>
<evidence type="ECO:0000259" key="3">
    <source>
        <dbReference type="Pfam" id="PF01555"/>
    </source>
</evidence>
<keyword evidence="2" id="KW-0808">Transferase</keyword>
<dbReference type="GO" id="GO:0008170">
    <property type="term" value="F:N-methyltransferase activity"/>
    <property type="evidence" value="ECO:0007669"/>
    <property type="project" value="InterPro"/>
</dbReference>
<dbReference type="Gene3D" id="3.40.50.150">
    <property type="entry name" value="Vaccinia Virus protein VP39"/>
    <property type="match status" value="1"/>
</dbReference>
<accession>A0A2A2THV2</accession>
<protein>
    <recommendedName>
        <fullName evidence="3">DNA methylase N-4/N-6 domain-containing protein</fullName>
    </recommendedName>
</protein>
<dbReference type="EMBL" id="NTFS01000161">
    <property type="protein sequence ID" value="PAX53208.1"/>
    <property type="molecule type" value="Genomic_DNA"/>
</dbReference>
<dbReference type="GO" id="GO:0003677">
    <property type="term" value="F:DNA binding"/>
    <property type="evidence" value="ECO:0007669"/>
    <property type="project" value="InterPro"/>
</dbReference>
<feature type="domain" description="DNA methylase N-4/N-6" evidence="3">
    <location>
        <begin position="6"/>
        <end position="60"/>
    </location>
</feature>
<dbReference type="InterPro" id="IPR001091">
    <property type="entry name" value="RM_Methyltransferase"/>
</dbReference>
<dbReference type="OrthoDB" id="9800801at2"/>
<evidence type="ECO:0000313" key="5">
    <source>
        <dbReference type="Proteomes" id="UP000218238"/>
    </source>
</evidence>
<dbReference type="InterPro" id="IPR002941">
    <property type="entry name" value="DNA_methylase_N4/N6"/>
</dbReference>
<dbReference type="PRINTS" id="PR00508">
    <property type="entry name" value="S21N4MTFRASE"/>
</dbReference>
<dbReference type="Pfam" id="PF01555">
    <property type="entry name" value="N6_N4_Mtase"/>
    <property type="match status" value="1"/>
</dbReference>
<sequence length="144" mass="15861">MEVTGYPTEKNPGLLSQIIQASSNLGDLVLDCFSGSGTTLAVASQLERKWIGIDNSLEAIVTTLKRFTQGCEPMGDFVTKRDATSKDKLGNQLEELSLIDINELNEASSLKSNNNKYEVSNFALYAIESQSEKLNSILTQYLEF</sequence>
<dbReference type="Proteomes" id="UP000218238">
    <property type="component" value="Unassembled WGS sequence"/>
</dbReference>
<evidence type="ECO:0000256" key="1">
    <source>
        <dbReference type="ARBA" id="ARBA00022603"/>
    </source>
</evidence>
<comment type="caution">
    <text evidence="4">The sequence shown here is derived from an EMBL/GenBank/DDBJ whole genome shotgun (WGS) entry which is preliminary data.</text>
</comment>
<dbReference type="RefSeq" id="WP_095722496.1">
    <property type="nucleotide sequence ID" value="NZ_NTFS01000161.1"/>
</dbReference>
<dbReference type="SUPFAM" id="SSF53335">
    <property type="entry name" value="S-adenosyl-L-methionine-dependent methyltransferases"/>
    <property type="match status" value="1"/>
</dbReference>
<name>A0A2A2THV2_9CYAN</name>
<reference evidence="4 5" key="1">
    <citation type="submission" date="2017-08" db="EMBL/GenBank/DDBJ databases">
        <title>Draft genome sequence of filamentous cyanobacterium Calothrix elsteri CCALA 953.</title>
        <authorList>
            <person name="Gagunashvili A.N."/>
            <person name="Elster J."/>
            <person name="Andresson O.S."/>
        </authorList>
    </citation>
    <scope>NUCLEOTIDE SEQUENCE [LARGE SCALE GENOMIC DNA]</scope>
    <source>
        <strain evidence="4 5">CCALA 953</strain>
    </source>
</reference>
<dbReference type="AlphaFoldDB" id="A0A2A2THV2"/>
<proteinExistence type="predicted"/>
<evidence type="ECO:0000256" key="2">
    <source>
        <dbReference type="ARBA" id="ARBA00022679"/>
    </source>
</evidence>
<gene>
    <name evidence="4" type="ORF">CK510_15165</name>
</gene>
<dbReference type="GO" id="GO:0032259">
    <property type="term" value="P:methylation"/>
    <property type="evidence" value="ECO:0007669"/>
    <property type="project" value="UniProtKB-KW"/>
</dbReference>
<dbReference type="InterPro" id="IPR029063">
    <property type="entry name" value="SAM-dependent_MTases_sf"/>
</dbReference>
<evidence type="ECO:0000313" key="4">
    <source>
        <dbReference type="EMBL" id="PAX53208.1"/>
    </source>
</evidence>
<keyword evidence="1" id="KW-0489">Methyltransferase</keyword>